<keyword evidence="1" id="KW-0548">Nucleotidyltransferase</keyword>
<dbReference type="EMBL" id="BPLR01004187">
    <property type="protein sequence ID" value="GIX93043.1"/>
    <property type="molecule type" value="Genomic_DNA"/>
</dbReference>
<keyword evidence="1" id="KW-0808">Transferase</keyword>
<protein>
    <submittedName>
        <fullName evidence="1">RNA-directed DNA polymerase from mobile element jockey</fullName>
    </submittedName>
</protein>
<accession>A0AAV4P7S2</accession>
<dbReference type="Proteomes" id="UP001054945">
    <property type="component" value="Unassembled WGS sequence"/>
</dbReference>
<dbReference type="PANTHER" id="PTHR36688">
    <property type="entry name" value="ENDO/EXONUCLEASE/PHOSPHATASE DOMAIN-CONTAINING PROTEIN"/>
    <property type="match status" value="1"/>
</dbReference>
<name>A0AAV4P7S2_CAEEX</name>
<sequence>MILILKHFPYSWNIATIIPFLMPGKDPTNPYSYQPISLLSSLIKITESIILNRLNQFVESNNIIFKDGFRKKPSTTHQLLRIVKFITSGFQNSEYTGHSKGI</sequence>
<evidence type="ECO:0000313" key="2">
    <source>
        <dbReference type="Proteomes" id="UP001054945"/>
    </source>
</evidence>
<dbReference type="GO" id="GO:0003964">
    <property type="term" value="F:RNA-directed DNA polymerase activity"/>
    <property type="evidence" value="ECO:0007669"/>
    <property type="project" value="UniProtKB-KW"/>
</dbReference>
<comment type="caution">
    <text evidence="1">The sequence shown here is derived from an EMBL/GenBank/DDBJ whole genome shotgun (WGS) entry which is preliminary data.</text>
</comment>
<evidence type="ECO:0000313" key="1">
    <source>
        <dbReference type="EMBL" id="GIX93043.1"/>
    </source>
</evidence>
<reference evidence="1 2" key="1">
    <citation type="submission" date="2021-06" db="EMBL/GenBank/DDBJ databases">
        <title>Caerostris extrusa draft genome.</title>
        <authorList>
            <person name="Kono N."/>
            <person name="Arakawa K."/>
        </authorList>
    </citation>
    <scope>NUCLEOTIDE SEQUENCE [LARGE SCALE GENOMIC DNA]</scope>
</reference>
<organism evidence="1 2">
    <name type="scientific">Caerostris extrusa</name>
    <name type="common">Bark spider</name>
    <name type="synonym">Caerostris bankana</name>
    <dbReference type="NCBI Taxonomy" id="172846"/>
    <lineage>
        <taxon>Eukaryota</taxon>
        <taxon>Metazoa</taxon>
        <taxon>Ecdysozoa</taxon>
        <taxon>Arthropoda</taxon>
        <taxon>Chelicerata</taxon>
        <taxon>Arachnida</taxon>
        <taxon>Araneae</taxon>
        <taxon>Araneomorphae</taxon>
        <taxon>Entelegynae</taxon>
        <taxon>Araneoidea</taxon>
        <taxon>Araneidae</taxon>
        <taxon>Caerostris</taxon>
    </lineage>
</organism>
<dbReference type="PANTHER" id="PTHR36688:SF1">
    <property type="entry name" value="ENDONUCLEASE_EXONUCLEASE_PHOSPHATASE DOMAIN-CONTAINING PROTEIN"/>
    <property type="match status" value="1"/>
</dbReference>
<proteinExistence type="predicted"/>
<dbReference type="InterPro" id="IPR052560">
    <property type="entry name" value="RdDP_mobile_element"/>
</dbReference>
<keyword evidence="1" id="KW-0695">RNA-directed DNA polymerase</keyword>
<keyword evidence="2" id="KW-1185">Reference proteome</keyword>
<gene>
    <name evidence="1" type="primary">pol_2483</name>
    <name evidence="1" type="ORF">CEXT_539921</name>
</gene>
<dbReference type="AlphaFoldDB" id="A0AAV4P7S2"/>